<dbReference type="Gene3D" id="3.30.420.10">
    <property type="entry name" value="Ribonuclease H-like superfamily/Ribonuclease H"/>
    <property type="match status" value="1"/>
</dbReference>
<evidence type="ECO:0000259" key="1">
    <source>
        <dbReference type="Pfam" id="PF17921"/>
    </source>
</evidence>
<feature type="domain" description="Integrase zinc-binding" evidence="1">
    <location>
        <begin position="6"/>
        <end position="36"/>
    </location>
</feature>
<keyword evidence="2" id="KW-0496">Mitochondrion</keyword>
<dbReference type="SUPFAM" id="SSF53098">
    <property type="entry name" value="Ribonuclease H-like"/>
    <property type="match status" value="1"/>
</dbReference>
<name>A0A101M5M4_PICGL</name>
<dbReference type="Gene3D" id="1.10.340.70">
    <property type="match status" value="1"/>
</dbReference>
<geneLocation type="mitochondrion" evidence="2"/>
<evidence type="ECO:0000313" key="2">
    <source>
        <dbReference type="EMBL" id="KUM51418.1"/>
    </source>
</evidence>
<dbReference type="InterPro" id="IPR041588">
    <property type="entry name" value="Integrase_H2C2"/>
</dbReference>
<accession>A0A101M5M4</accession>
<dbReference type="PANTHER" id="PTHR47266">
    <property type="entry name" value="ENDONUCLEASE-RELATED"/>
    <property type="match status" value="1"/>
</dbReference>
<organism evidence="2">
    <name type="scientific">Picea glauca</name>
    <name type="common">White spruce</name>
    <name type="synonym">Pinus glauca</name>
    <dbReference type="NCBI Taxonomy" id="3330"/>
    <lineage>
        <taxon>Eukaryota</taxon>
        <taxon>Viridiplantae</taxon>
        <taxon>Streptophyta</taxon>
        <taxon>Embryophyta</taxon>
        <taxon>Tracheophyta</taxon>
        <taxon>Spermatophyta</taxon>
        <taxon>Pinopsida</taxon>
        <taxon>Pinidae</taxon>
        <taxon>Conifers I</taxon>
        <taxon>Pinales</taxon>
        <taxon>Pinaceae</taxon>
        <taxon>Picea</taxon>
    </lineage>
</organism>
<dbReference type="GO" id="GO:0003676">
    <property type="term" value="F:nucleic acid binding"/>
    <property type="evidence" value="ECO:0007669"/>
    <property type="project" value="InterPro"/>
</dbReference>
<reference evidence="2" key="1">
    <citation type="journal article" date="2015" name="Genome Biol. Evol.">
        <title>Organellar Genomes of White Spruce (Picea glauca): Assembly and Annotation.</title>
        <authorList>
            <person name="Jackman S.D."/>
            <person name="Warren R.L."/>
            <person name="Gibb E.A."/>
            <person name="Vandervalk B.P."/>
            <person name="Mohamadi H."/>
            <person name="Chu J."/>
            <person name="Raymond A."/>
            <person name="Pleasance S."/>
            <person name="Coope R."/>
            <person name="Wildung M.R."/>
            <person name="Ritland C.E."/>
            <person name="Bousquet J."/>
            <person name="Jones S.J."/>
            <person name="Bohlmann J."/>
            <person name="Birol I."/>
        </authorList>
    </citation>
    <scope>NUCLEOTIDE SEQUENCE [LARGE SCALE GENOMIC DNA]</scope>
    <source>
        <tissue evidence="2">Flushing bud</tissue>
    </source>
</reference>
<dbReference type="Pfam" id="PF17921">
    <property type="entry name" value="Integrase_H2C2"/>
    <property type="match status" value="1"/>
</dbReference>
<proteinExistence type="predicted"/>
<dbReference type="InterPro" id="IPR052160">
    <property type="entry name" value="Gypsy_RT_Integrase-like"/>
</dbReference>
<comment type="caution">
    <text evidence="2">The sequence shown here is derived from an EMBL/GenBank/DDBJ whole genome shotgun (WGS) entry which is preliminary data.</text>
</comment>
<dbReference type="InterPro" id="IPR012337">
    <property type="entry name" value="RNaseH-like_sf"/>
</dbReference>
<dbReference type="InterPro" id="IPR036397">
    <property type="entry name" value="RNaseH_sf"/>
</dbReference>
<sequence length="123" mass="14137">MVTAQKIIRASYFWPSLFTDCMKVVKHCANCQLYTPKARTPPIPLHLVITTGPFCKWGMNLMECKPASVSGHKYIIVVIDYLTKWVEAMSTFNNTVATTARFFFNHIITRFDVPKQFLTMGRI</sequence>
<dbReference type="AlphaFoldDB" id="A0A101M5M4"/>
<protein>
    <recommendedName>
        <fullName evidence="1">Integrase zinc-binding domain-containing protein</fullName>
    </recommendedName>
</protein>
<gene>
    <name evidence="2" type="ORF">ABT39_MTgene1266</name>
</gene>
<dbReference type="EMBL" id="LKAM01000001">
    <property type="protein sequence ID" value="KUM51418.1"/>
    <property type="molecule type" value="Genomic_DNA"/>
</dbReference>